<evidence type="ECO:0000256" key="6">
    <source>
        <dbReference type="ARBA" id="ARBA00023136"/>
    </source>
</evidence>
<dbReference type="Pfam" id="PF02133">
    <property type="entry name" value="Transp_cyt_pur"/>
    <property type="match status" value="1"/>
</dbReference>
<feature type="transmembrane region" description="Helical" evidence="8">
    <location>
        <begin position="364"/>
        <end position="388"/>
    </location>
</feature>
<dbReference type="PANTHER" id="PTHR31806">
    <property type="entry name" value="PURINE-CYTOSINE PERMEASE FCY2-RELATED"/>
    <property type="match status" value="1"/>
</dbReference>
<keyword evidence="4 8" id="KW-0812">Transmembrane</keyword>
<keyword evidence="6 7" id="KW-0472">Membrane</keyword>
<evidence type="ECO:0000256" key="1">
    <source>
        <dbReference type="ARBA" id="ARBA00004141"/>
    </source>
</evidence>
<dbReference type="Gene3D" id="1.10.4160.10">
    <property type="entry name" value="Hydantoin permease"/>
    <property type="match status" value="1"/>
</dbReference>
<dbReference type="PANTHER" id="PTHR31806:SF1">
    <property type="entry name" value="PURINE-CYTOSINE PERMEASE FCY2-RELATED"/>
    <property type="match status" value="1"/>
</dbReference>
<dbReference type="GO" id="GO:0022857">
    <property type="term" value="F:transmembrane transporter activity"/>
    <property type="evidence" value="ECO:0007669"/>
    <property type="project" value="InterPro"/>
</dbReference>
<keyword evidence="3 7" id="KW-0813">Transport</keyword>
<dbReference type="EMBL" id="QZFU01000013">
    <property type="protein sequence ID" value="RJO78379.1"/>
    <property type="molecule type" value="Genomic_DNA"/>
</dbReference>
<feature type="transmembrane region" description="Helical" evidence="8">
    <location>
        <begin position="113"/>
        <end position="133"/>
    </location>
</feature>
<feature type="transmembrane region" description="Helical" evidence="8">
    <location>
        <begin position="338"/>
        <end position="358"/>
    </location>
</feature>
<evidence type="ECO:0000256" key="3">
    <source>
        <dbReference type="ARBA" id="ARBA00022448"/>
    </source>
</evidence>
<reference evidence="9 10" key="1">
    <citation type="submission" date="2018-09" db="EMBL/GenBank/DDBJ databases">
        <title>YIM PH21274 draft genome.</title>
        <authorList>
            <person name="Miao C."/>
        </authorList>
    </citation>
    <scope>NUCLEOTIDE SEQUENCE [LARGE SCALE GENOMIC DNA]</scope>
    <source>
        <strain evidence="9 10">YIM PH 21724</strain>
    </source>
</reference>
<dbReference type="GO" id="GO:0005886">
    <property type="term" value="C:plasma membrane"/>
    <property type="evidence" value="ECO:0007669"/>
    <property type="project" value="TreeGrafter"/>
</dbReference>
<keyword evidence="10" id="KW-1185">Reference proteome</keyword>
<dbReference type="PIRSF" id="PIRSF002744">
    <property type="entry name" value="Pur-cyt_permease"/>
    <property type="match status" value="1"/>
</dbReference>
<dbReference type="Proteomes" id="UP000266677">
    <property type="component" value="Unassembled WGS sequence"/>
</dbReference>
<feature type="transmembrane region" description="Helical" evidence="8">
    <location>
        <begin position="66"/>
        <end position="92"/>
    </location>
</feature>
<feature type="transmembrane region" description="Helical" evidence="8">
    <location>
        <begin position="451"/>
        <end position="472"/>
    </location>
</feature>
<comment type="caution">
    <text evidence="9">The sequence shown here is derived from an EMBL/GenBank/DDBJ whole genome shotgun (WGS) entry which is preliminary data.</text>
</comment>
<comment type="similarity">
    <text evidence="2 7">Belongs to the purine-cytosine permease (2.A.39) family.</text>
</comment>
<gene>
    <name evidence="9" type="ORF">D5S18_05610</name>
</gene>
<evidence type="ECO:0000256" key="5">
    <source>
        <dbReference type="ARBA" id="ARBA00022989"/>
    </source>
</evidence>
<evidence type="ECO:0000256" key="7">
    <source>
        <dbReference type="PIRNR" id="PIRNR002744"/>
    </source>
</evidence>
<dbReference type="OrthoDB" id="9809167at2"/>
<dbReference type="InterPro" id="IPR001248">
    <property type="entry name" value="Pur-cyt_permease"/>
</dbReference>
<evidence type="ECO:0000313" key="9">
    <source>
        <dbReference type="EMBL" id="RJO78379.1"/>
    </source>
</evidence>
<dbReference type="AlphaFoldDB" id="A0A3A4KXD9"/>
<keyword evidence="5 8" id="KW-1133">Transmembrane helix</keyword>
<evidence type="ECO:0000256" key="2">
    <source>
        <dbReference type="ARBA" id="ARBA00008974"/>
    </source>
</evidence>
<feature type="transmembrane region" description="Helical" evidence="8">
    <location>
        <begin position="210"/>
        <end position="231"/>
    </location>
</feature>
<feature type="transmembrane region" description="Helical" evidence="8">
    <location>
        <begin position="38"/>
        <end position="60"/>
    </location>
</feature>
<sequence length="493" mass="51575">MAAPPPPETDPDRQSDWAVERKGLEWVADHERRGAPRVLFWPWAAPNINVIIVTFGMYVAALGMGWLSAAIAAAVGVVLSFLLVGLAALAGQQGGAPTMVAGRAAFGFHGNKVASVLSYLALVGWETVGAVLATLAAKTVALRLNPSASPTPVMIAAFATVIVVSTVVGIYGLHVILRVQKWLTITFGLLTIVYLVLTAPRVSFHSTGHFGWGAFAGGVAFAATAFGLGWVNCAADYSRYLPRSASRRAVVGWTTFGGSAAPVVLMGFGIVLAAGDPAQAKAANTDPVGALAAHLPTWFLVPYLVFAVLSFIAASLMDLYSSGLVLLTMGVRLPRHRAVLIDAALVTVGGGYVVFAAPDFFAPFQAFLTVIGVPMAAWTGIFLTDLWQRRRHGYDRAALYRPDGAYGRVNRAGLGALIAASAVGLGLVTSADPHIGRLLGYLFTRAAREGSLGTSNLGVFVALGLAALIYALTHRVVQSPRAEQDSVAAGDRG</sequence>
<feature type="transmembrane region" description="Helical" evidence="8">
    <location>
        <begin position="409"/>
        <end position="431"/>
    </location>
</feature>
<dbReference type="RefSeq" id="WP_120038702.1">
    <property type="nucleotide sequence ID" value="NZ_QZFU01000013.1"/>
</dbReference>
<dbReference type="InterPro" id="IPR026030">
    <property type="entry name" value="Pur-cyt_permease_Fcy2/21/22"/>
</dbReference>
<name>A0A3A4KXD9_9NOCA</name>
<feature type="transmembrane region" description="Helical" evidence="8">
    <location>
        <begin position="295"/>
        <end position="317"/>
    </location>
</feature>
<feature type="transmembrane region" description="Helical" evidence="8">
    <location>
        <begin position="251"/>
        <end position="275"/>
    </location>
</feature>
<proteinExistence type="inferred from homology"/>
<accession>A0A3A4KXD9</accession>
<evidence type="ECO:0000256" key="8">
    <source>
        <dbReference type="SAM" id="Phobius"/>
    </source>
</evidence>
<evidence type="ECO:0000256" key="4">
    <source>
        <dbReference type="ARBA" id="ARBA00022692"/>
    </source>
</evidence>
<protein>
    <submittedName>
        <fullName evidence="9">Thiamine permease</fullName>
    </submittedName>
</protein>
<evidence type="ECO:0000313" key="10">
    <source>
        <dbReference type="Proteomes" id="UP000266677"/>
    </source>
</evidence>
<organism evidence="9 10">
    <name type="scientific">Nocardia panacis</name>
    <dbReference type="NCBI Taxonomy" id="2340916"/>
    <lineage>
        <taxon>Bacteria</taxon>
        <taxon>Bacillati</taxon>
        <taxon>Actinomycetota</taxon>
        <taxon>Actinomycetes</taxon>
        <taxon>Mycobacteriales</taxon>
        <taxon>Nocardiaceae</taxon>
        <taxon>Nocardia</taxon>
    </lineage>
</organism>
<feature type="transmembrane region" description="Helical" evidence="8">
    <location>
        <begin position="185"/>
        <end position="204"/>
    </location>
</feature>
<comment type="subcellular location">
    <subcellularLocation>
        <location evidence="1">Membrane</location>
        <topology evidence="1">Multi-pass membrane protein</topology>
    </subcellularLocation>
</comment>
<feature type="transmembrane region" description="Helical" evidence="8">
    <location>
        <begin position="153"/>
        <end position="173"/>
    </location>
</feature>